<keyword evidence="3" id="KW-1185">Reference proteome</keyword>
<dbReference type="EMBL" id="JADCKL010000002">
    <property type="protein sequence ID" value="MBE5062714.1"/>
    <property type="molecule type" value="Genomic_DNA"/>
</dbReference>
<feature type="transmembrane region" description="Helical" evidence="1">
    <location>
        <begin position="41"/>
        <end position="59"/>
    </location>
</feature>
<evidence type="ECO:0000256" key="1">
    <source>
        <dbReference type="SAM" id="Phobius"/>
    </source>
</evidence>
<evidence type="ECO:0000313" key="2">
    <source>
        <dbReference type="EMBL" id="MBE5062714.1"/>
    </source>
</evidence>
<dbReference type="RefSeq" id="WP_226394465.1">
    <property type="nucleotide sequence ID" value="NZ_JADCKL010000002.1"/>
</dbReference>
<gene>
    <name evidence="2" type="ORF">INF30_05510</name>
</gene>
<evidence type="ECO:0000313" key="3">
    <source>
        <dbReference type="Proteomes" id="UP000758652"/>
    </source>
</evidence>
<name>A0ABR9RIC1_9FIRM</name>
<dbReference type="Proteomes" id="UP000758652">
    <property type="component" value="Unassembled WGS sequence"/>
</dbReference>
<feature type="transmembrane region" description="Helical" evidence="1">
    <location>
        <begin position="71"/>
        <end position="88"/>
    </location>
</feature>
<reference evidence="2 3" key="1">
    <citation type="submission" date="2020-10" db="EMBL/GenBank/DDBJ databases">
        <title>ChiBAC.</title>
        <authorList>
            <person name="Zenner C."/>
            <person name="Hitch T.C.A."/>
            <person name="Clavel T."/>
        </authorList>
    </citation>
    <scope>NUCLEOTIDE SEQUENCE [LARGE SCALE GENOMIC DNA]</scope>
    <source>
        <strain evidence="2 3">DSM 108991</strain>
    </source>
</reference>
<protein>
    <submittedName>
        <fullName evidence="2">Uncharacterized protein</fullName>
    </submittedName>
</protein>
<keyword evidence="1" id="KW-1133">Transmembrane helix</keyword>
<accession>A0ABR9RIC1</accession>
<organism evidence="2 3">
    <name type="scientific">Claveliimonas monacensis</name>
    <dbReference type="NCBI Taxonomy" id="2779351"/>
    <lineage>
        <taxon>Bacteria</taxon>
        <taxon>Bacillati</taxon>
        <taxon>Bacillota</taxon>
        <taxon>Clostridia</taxon>
        <taxon>Lachnospirales</taxon>
        <taxon>Lachnospiraceae</taxon>
        <taxon>Claveliimonas</taxon>
    </lineage>
</organism>
<keyword evidence="1" id="KW-0472">Membrane</keyword>
<sequence length="170" mass="18581">MVRSERKIKKYEIILCILVLAVIAAGLLLPETGNLVLLDELCNAAVIWIACIFVIMRILRNRTALSFSGKAVGAAAVIVCMAAALWFSKDIVPDLAAGPQTAILTDIQLSGTQAHTGIFSHHYYLLGIDLQGEKIRVEISGQDYERLETAGSVLIEYYPNTKRAVKLLPV</sequence>
<comment type="caution">
    <text evidence="2">The sequence shown here is derived from an EMBL/GenBank/DDBJ whole genome shotgun (WGS) entry which is preliminary data.</text>
</comment>
<keyword evidence="1" id="KW-0812">Transmembrane</keyword>
<proteinExistence type="predicted"/>
<feature type="transmembrane region" description="Helical" evidence="1">
    <location>
        <begin position="12"/>
        <end position="29"/>
    </location>
</feature>